<dbReference type="SUPFAM" id="SSF48317">
    <property type="entry name" value="Acid phosphatase/Vanadium-dependent haloperoxidase"/>
    <property type="match status" value="1"/>
</dbReference>
<dbReference type="OrthoDB" id="9801622at2"/>
<evidence type="ECO:0000313" key="4">
    <source>
        <dbReference type="Proteomes" id="UP000186308"/>
    </source>
</evidence>
<keyword evidence="1" id="KW-0472">Membrane</keyword>
<feature type="domain" description="LssY-like C-terminal" evidence="2">
    <location>
        <begin position="325"/>
        <end position="442"/>
    </location>
</feature>
<feature type="transmembrane region" description="Helical" evidence="1">
    <location>
        <begin position="242"/>
        <end position="263"/>
    </location>
</feature>
<reference evidence="3 4" key="1">
    <citation type="submission" date="2017-01" db="EMBL/GenBank/DDBJ databases">
        <authorList>
            <person name="Varghese N."/>
            <person name="Submissions S."/>
        </authorList>
    </citation>
    <scope>NUCLEOTIDE SEQUENCE [LARGE SCALE GENOMIC DNA]</scope>
    <source>
        <strain evidence="3 4">ATCC 35905</strain>
    </source>
</reference>
<accession>A0A8G2CKA9</accession>
<comment type="caution">
    <text evidence="3">The sequence shown here is derived from an EMBL/GenBank/DDBJ whole genome shotgun (WGS) entry which is preliminary data.</text>
</comment>
<dbReference type="InterPro" id="IPR025902">
    <property type="entry name" value="LssY-like-C_dom"/>
</dbReference>
<feature type="transmembrane region" description="Helical" evidence="1">
    <location>
        <begin position="116"/>
        <end position="140"/>
    </location>
</feature>
<evidence type="ECO:0000313" key="3">
    <source>
        <dbReference type="EMBL" id="SIQ72257.1"/>
    </source>
</evidence>
<feature type="transmembrane region" description="Helical" evidence="1">
    <location>
        <begin position="149"/>
        <end position="170"/>
    </location>
</feature>
<sequence>MTRDMILIGLGLGGLVLLGVAAALAWAAEAAVRALVPILAVSGAPVSLLPRRLRRLLDPARAELPGIAALGVLLVASLWLLFAVMQDLIAGDPLVHADHAVLHLLLSLRVGWALRLAVWCSALGSGAVVVALATGIVLWLDRRRAWRAMAYAIIAAIGAILFTAGLDVVLGRPAPFLRPTGLSLLPFPGTHLAVLTALLGFMGVVICRNVGAVWRIAMIAATLVFLAGLAVARLYLGADYLSTALEAVAFGAAWAVLLGLVYLVHPAEAVRPAGLGVMILLVIIGVGGISGAIGQRAALRDATLTSGSLTMSRGAWLHGGWARLPRRPLSLLGRFGHPFAVQFLGAPGALREDLAAHGWRQPPPWRVATLLRFMGKGAAPGALPVVPRFDDGRLPALVMIRTGGALPADRRLVFRLWRSRVMVPSRAGGFARIWLGAVSIERIRRVGSIGALPRAIGGDAEAQRTLIRAIGAPIVIDRADGGGLLRLAFVTAQGPSAP</sequence>
<dbReference type="Proteomes" id="UP000186308">
    <property type="component" value="Unassembled WGS sequence"/>
</dbReference>
<dbReference type="RefSeq" id="WP_051657132.1">
    <property type="nucleotide sequence ID" value="NZ_FTNE01000008.1"/>
</dbReference>
<evidence type="ECO:0000256" key="1">
    <source>
        <dbReference type="SAM" id="Phobius"/>
    </source>
</evidence>
<keyword evidence="1" id="KW-1133">Transmembrane helix</keyword>
<keyword evidence="1" id="KW-0812">Transmembrane</keyword>
<dbReference type="InterPro" id="IPR036938">
    <property type="entry name" value="PAP2/HPO_sf"/>
</dbReference>
<feature type="transmembrane region" description="Helical" evidence="1">
    <location>
        <begin position="62"/>
        <end position="85"/>
    </location>
</feature>
<feature type="transmembrane region" description="Helical" evidence="1">
    <location>
        <begin position="275"/>
        <end position="294"/>
    </location>
</feature>
<feature type="transmembrane region" description="Helical" evidence="1">
    <location>
        <begin position="32"/>
        <end position="50"/>
    </location>
</feature>
<organism evidence="3 4">
    <name type="scientific">Acidiphilium rubrum</name>
    <dbReference type="NCBI Taxonomy" id="526"/>
    <lineage>
        <taxon>Bacteria</taxon>
        <taxon>Pseudomonadati</taxon>
        <taxon>Pseudomonadota</taxon>
        <taxon>Alphaproteobacteria</taxon>
        <taxon>Acetobacterales</taxon>
        <taxon>Acidocellaceae</taxon>
        <taxon>Acidiphilium</taxon>
    </lineage>
</organism>
<protein>
    <submittedName>
        <fullName evidence="3">Undecaprenyl-diphosphatase</fullName>
    </submittedName>
</protein>
<feature type="transmembrane region" description="Helical" evidence="1">
    <location>
        <begin position="190"/>
        <end position="207"/>
    </location>
</feature>
<evidence type="ECO:0000259" key="2">
    <source>
        <dbReference type="Pfam" id="PF14067"/>
    </source>
</evidence>
<dbReference type="AlphaFoldDB" id="A0A8G2CKA9"/>
<feature type="transmembrane region" description="Helical" evidence="1">
    <location>
        <begin position="214"/>
        <end position="236"/>
    </location>
</feature>
<dbReference type="Pfam" id="PF14067">
    <property type="entry name" value="LssY_C"/>
    <property type="match status" value="1"/>
</dbReference>
<keyword evidence="4" id="KW-1185">Reference proteome</keyword>
<gene>
    <name evidence="3" type="ORF">SAMN05421828_108104</name>
</gene>
<proteinExistence type="predicted"/>
<name>A0A8G2CKA9_ACIRU</name>
<dbReference type="EMBL" id="FTNE01000008">
    <property type="protein sequence ID" value="SIQ72257.1"/>
    <property type="molecule type" value="Genomic_DNA"/>
</dbReference>